<sequence>MQRALVAGLVLVAGLALPMVAPQPAQAVPPGTYAYVANFNANTVSVINTATDTVVAHRPRRP</sequence>
<feature type="chain" id="PRO_5046440261" description="40-residue YVTN family beta-propeller repeat-containing protein" evidence="1">
    <location>
        <begin position="28"/>
        <end position="62"/>
    </location>
</feature>
<dbReference type="InterPro" id="IPR015943">
    <property type="entry name" value="WD40/YVTN_repeat-like_dom_sf"/>
</dbReference>
<protein>
    <recommendedName>
        <fullName evidence="4">40-residue YVTN family beta-propeller repeat-containing protein</fullName>
    </recommendedName>
</protein>
<gene>
    <name evidence="2" type="ORF">ACFQ5X_48330</name>
</gene>
<dbReference type="EMBL" id="JBHTMM010000205">
    <property type="protein sequence ID" value="MFD1313493.1"/>
    <property type="molecule type" value="Genomic_DNA"/>
</dbReference>
<proteinExistence type="predicted"/>
<dbReference type="Proteomes" id="UP001597058">
    <property type="component" value="Unassembled WGS sequence"/>
</dbReference>
<keyword evidence="1" id="KW-0732">Signal</keyword>
<name>A0ABW3XVD3_9ACTN</name>
<dbReference type="Gene3D" id="2.130.10.10">
    <property type="entry name" value="YVTN repeat-like/Quinoprotein amine dehydrogenase"/>
    <property type="match status" value="1"/>
</dbReference>
<evidence type="ECO:0000313" key="3">
    <source>
        <dbReference type="Proteomes" id="UP001597058"/>
    </source>
</evidence>
<dbReference type="SUPFAM" id="SSF50974">
    <property type="entry name" value="Nitrous oxide reductase, N-terminal domain"/>
    <property type="match status" value="1"/>
</dbReference>
<dbReference type="InterPro" id="IPR011964">
    <property type="entry name" value="YVTN_b-propeller_repeat"/>
</dbReference>
<dbReference type="InterPro" id="IPR011045">
    <property type="entry name" value="N2O_reductase_N"/>
</dbReference>
<organism evidence="2 3">
    <name type="scientific">Streptomyces kaempferi</name>
    <dbReference type="NCBI Taxonomy" id="333725"/>
    <lineage>
        <taxon>Bacteria</taxon>
        <taxon>Bacillati</taxon>
        <taxon>Actinomycetota</taxon>
        <taxon>Actinomycetes</taxon>
        <taxon>Kitasatosporales</taxon>
        <taxon>Streptomycetaceae</taxon>
        <taxon>Streptomyces</taxon>
    </lineage>
</organism>
<dbReference type="RefSeq" id="WP_381232869.1">
    <property type="nucleotide sequence ID" value="NZ_JBHSKH010000007.1"/>
</dbReference>
<dbReference type="NCBIfam" id="TIGR02276">
    <property type="entry name" value="beta_rpt_yvtn"/>
    <property type="match status" value="1"/>
</dbReference>
<evidence type="ECO:0000313" key="2">
    <source>
        <dbReference type="EMBL" id="MFD1313493.1"/>
    </source>
</evidence>
<accession>A0ABW3XVD3</accession>
<evidence type="ECO:0008006" key="4">
    <source>
        <dbReference type="Google" id="ProtNLM"/>
    </source>
</evidence>
<keyword evidence="3" id="KW-1185">Reference proteome</keyword>
<evidence type="ECO:0000256" key="1">
    <source>
        <dbReference type="SAM" id="SignalP"/>
    </source>
</evidence>
<reference evidence="3" key="1">
    <citation type="journal article" date="2019" name="Int. J. Syst. Evol. Microbiol.">
        <title>The Global Catalogue of Microorganisms (GCM) 10K type strain sequencing project: providing services to taxonomists for standard genome sequencing and annotation.</title>
        <authorList>
            <consortium name="The Broad Institute Genomics Platform"/>
            <consortium name="The Broad Institute Genome Sequencing Center for Infectious Disease"/>
            <person name="Wu L."/>
            <person name="Ma J."/>
        </authorList>
    </citation>
    <scope>NUCLEOTIDE SEQUENCE [LARGE SCALE GENOMIC DNA]</scope>
    <source>
        <strain evidence="3">CGMCC 4.7020</strain>
    </source>
</reference>
<comment type="caution">
    <text evidence="2">The sequence shown here is derived from an EMBL/GenBank/DDBJ whole genome shotgun (WGS) entry which is preliminary data.</text>
</comment>
<feature type="signal peptide" evidence="1">
    <location>
        <begin position="1"/>
        <end position="27"/>
    </location>
</feature>